<feature type="signal peptide" evidence="1">
    <location>
        <begin position="1"/>
        <end position="18"/>
    </location>
</feature>
<organism evidence="3 4">
    <name type="scientific">Methylocucumis oryzae</name>
    <dbReference type="NCBI Taxonomy" id="1632867"/>
    <lineage>
        <taxon>Bacteria</taxon>
        <taxon>Pseudomonadati</taxon>
        <taxon>Pseudomonadota</taxon>
        <taxon>Gammaproteobacteria</taxon>
        <taxon>Methylococcales</taxon>
        <taxon>Methylococcaceae</taxon>
        <taxon>Methylocucumis</taxon>
    </lineage>
</organism>
<dbReference type="PANTHER" id="PTHR38731">
    <property type="entry name" value="LIPL45-RELATED LIPOPROTEIN-RELATED"/>
    <property type="match status" value="1"/>
</dbReference>
<dbReference type="Gene3D" id="2.60.120.1440">
    <property type="match status" value="1"/>
</dbReference>
<feature type="domain" description="FecR protein" evidence="2">
    <location>
        <begin position="66"/>
        <end position="157"/>
    </location>
</feature>
<evidence type="ECO:0000259" key="2">
    <source>
        <dbReference type="Pfam" id="PF04773"/>
    </source>
</evidence>
<keyword evidence="4" id="KW-1185">Reference proteome</keyword>
<name>A0A0F3INC9_9GAMM</name>
<keyword evidence="1" id="KW-0732">Signal</keyword>
<dbReference type="InterPro" id="IPR006860">
    <property type="entry name" value="FecR"/>
</dbReference>
<proteinExistence type="predicted"/>
<feature type="non-terminal residue" evidence="3">
    <location>
        <position position="189"/>
    </location>
</feature>
<comment type="caution">
    <text evidence="3">The sequence shown here is derived from an EMBL/GenBank/DDBJ whole genome shotgun (WGS) entry which is preliminary data.</text>
</comment>
<reference evidence="3 4" key="2">
    <citation type="journal article" date="2016" name="Microb. Ecol.">
        <title>Genome Characteristics of a Novel Type I Methanotroph (Sn10-6) Isolated from a Flooded Indian Rice Field.</title>
        <authorList>
            <person name="Rahalkar M.C."/>
            <person name="Pandit P.S."/>
            <person name="Dhakephalkar P.K."/>
            <person name="Pore S."/>
            <person name="Arora P."/>
            <person name="Kapse N."/>
        </authorList>
    </citation>
    <scope>NUCLEOTIDE SEQUENCE [LARGE SCALE GENOMIC DNA]</scope>
    <source>
        <strain evidence="3 4">Sn10-6</strain>
    </source>
</reference>
<dbReference type="EMBL" id="LAJX01000001">
    <property type="protein sequence ID" value="KJV08142.1"/>
    <property type="molecule type" value="Genomic_DNA"/>
</dbReference>
<dbReference type="AlphaFoldDB" id="A0A0F3INC9"/>
<evidence type="ECO:0000313" key="4">
    <source>
        <dbReference type="Proteomes" id="UP000033684"/>
    </source>
</evidence>
<gene>
    <name evidence="3" type="ORF">VZ94_00150</name>
</gene>
<dbReference type="Proteomes" id="UP000033684">
    <property type="component" value="Unassembled WGS sequence"/>
</dbReference>
<sequence>MRLLSVLILLALTVKCWANPMPMNSDCPNQFSAKLVSLQGKLFFDPDGKGQWQSAHLDETLCEGSRLRVEAYSRASILLPDNVVLRLDEGTVLTLNGMDSNKPTLLALLKGFVHFISRTPKSLQITSPIANAGPEGTEFAMSVNEHTAGLWVYEGAVTFFNPQGKVRLMPGQGAQAEVNQKPTMQITLS</sequence>
<accession>A0A0F3INC9</accession>
<protein>
    <recommendedName>
        <fullName evidence="2">FecR protein domain-containing protein</fullName>
    </recommendedName>
</protein>
<dbReference type="RefSeq" id="WP_045777656.1">
    <property type="nucleotide sequence ID" value="NZ_LAJX01000001.1"/>
</dbReference>
<feature type="chain" id="PRO_5002462238" description="FecR protein domain-containing protein" evidence="1">
    <location>
        <begin position="19"/>
        <end position="189"/>
    </location>
</feature>
<evidence type="ECO:0000256" key="1">
    <source>
        <dbReference type="SAM" id="SignalP"/>
    </source>
</evidence>
<dbReference type="Pfam" id="PF04773">
    <property type="entry name" value="FecR"/>
    <property type="match status" value="1"/>
</dbReference>
<evidence type="ECO:0000313" key="3">
    <source>
        <dbReference type="EMBL" id="KJV08142.1"/>
    </source>
</evidence>
<reference evidence="4" key="1">
    <citation type="submission" date="2015-03" db="EMBL/GenBank/DDBJ databases">
        <title>Draft genome sequence of a novel methanotroph (Sn10-6) isolated from flooded ricefield rhizosphere in India.</title>
        <authorList>
            <person name="Pandit P.S."/>
            <person name="Pore S.D."/>
            <person name="Arora P."/>
            <person name="Kapse N.G."/>
            <person name="Dhakephalkar P.K."/>
            <person name="Rahalkar M.C."/>
        </authorList>
    </citation>
    <scope>NUCLEOTIDE SEQUENCE [LARGE SCALE GENOMIC DNA]</scope>
    <source>
        <strain evidence="4">Sn10-6</strain>
    </source>
</reference>